<sequence length="441" mass="46505">MDNSIEEASRPRTIGFWGAWSLTVGVMIGSGIFLLPSVMAPYGLMGFSGWVLTAAGSIMLALVMSRLALRTTRSGGPYIYAREAFGDLPGFLVIWGYWASYWIAIPTVAIAFVGYLAVFFPALSQAPIAQAGVALGLIWLLGIVSLRGVREASLVQLGMTLLKLLPILAIIGYGAVAGQVENLPDFNPSGQPFLPVLATTALLTMWAFSGLECATIPAGDVRDPQKTIPRATLIGTITVAIVYIASTAAVMLLVPASELVDSTSPFSDAARGLGPWAPKMVAIGALISTAGCLNGLIFIAGQLPMAVAIDKLAPKAFAKRNSGGAPQLSLLVSLILASALLLANFSGELIDTFEFLLMMSTVTILLPLLVSALAELRHSWATARSWAIIAILATLYSAFAIYGSGLEVMFWGMVLMLVGLPVYVLGRQRKVGKVSPSALLE</sequence>
<name>A0A1G9TKK9_9PROT</name>
<evidence type="ECO:0000256" key="9">
    <source>
        <dbReference type="SAM" id="Phobius"/>
    </source>
</evidence>
<evidence type="ECO:0000313" key="10">
    <source>
        <dbReference type="EMBL" id="SDM48088.1"/>
    </source>
</evidence>
<dbReference type="GO" id="GO:0022857">
    <property type="term" value="F:transmembrane transporter activity"/>
    <property type="evidence" value="ECO:0007669"/>
    <property type="project" value="InterPro"/>
</dbReference>
<feature type="transmembrane region" description="Helical" evidence="9">
    <location>
        <begin position="355"/>
        <end position="374"/>
    </location>
</feature>
<evidence type="ECO:0000256" key="6">
    <source>
        <dbReference type="ARBA" id="ARBA00022989"/>
    </source>
</evidence>
<evidence type="ECO:0000313" key="11">
    <source>
        <dbReference type="Proteomes" id="UP000199759"/>
    </source>
</evidence>
<dbReference type="GO" id="GO:0005886">
    <property type="term" value="C:plasma membrane"/>
    <property type="evidence" value="ECO:0007669"/>
    <property type="project" value="UniProtKB-SubCell"/>
</dbReference>
<keyword evidence="11" id="KW-1185">Reference proteome</keyword>
<feature type="transmembrane region" description="Helical" evidence="9">
    <location>
        <begin position="386"/>
        <end position="402"/>
    </location>
</feature>
<dbReference type="InterPro" id="IPR050367">
    <property type="entry name" value="APC_superfamily"/>
</dbReference>
<keyword evidence="5 9" id="KW-0812">Transmembrane</keyword>
<feature type="transmembrane region" description="Helical" evidence="9">
    <location>
        <begin position="276"/>
        <end position="303"/>
    </location>
</feature>
<feature type="transmembrane region" description="Helical" evidence="9">
    <location>
        <begin position="324"/>
        <end position="343"/>
    </location>
</feature>
<evidence type="ECO:0000256" key="3">
    <source>
        <dbReference type="ARBA" id="ARBA00021069"/>
    </source>
</evidence>
<evidence type="ECO:0000256" key="1">
    <source>
        <dbReference type="ARBA" id="ARBA00004651"/>
    </source>
</evidence>
<organism evidence="10 11">
    <name type="scientific">Maricaulis salignorans</name>
    <dbReference type="NCBI Taxonomy" id="144026"/>
    <lineage>
        <taxon>Bacteria</taxon>
        <taxon>Pseudomonadati</taxon>
        <taxon>Pseudomonadota</taxon>
        <taxon>Alphaproteobacteria</taxon>
        <taxon>Maricaulales</taxon>
        <taxon>Maricaulaceae</taxon>
        <taxon>Maricaulis</taxon>
    </lineage>
</organism>
<feature type="transmembrane region" description="Helical" evidence="9">
    <location>
        <begin position="90"/>
        <end position="116"/>
    </location>
</feature>
<evidence type="ECO:0000256" key="2">
    <source>
        <dbReference type="ARBA" id="ARBA00008220"/>
    </source>
</evidence>
<dbReference type="STRING" id="144026.SAMN04488568_11234"/>
<reference evidence="10 11" key="1">
    <citation type="submission" date="2016-10" db="EMBL/GenBank/DDBJ databases">
        <authorList>
            <person name="de Groot N.N."/>
        </authorList>
    </citation>
    <scope>NUCLEOTIDE SEQUENCE [LARGE SCALE GENOMIC DNA]</scope>
    <source>
        <strain evidence="10 11">DSM 16077</strain>
    </source>
</reference>
<evidence type="ECO:0000256" key="4">
    <source>
        <dbReference type="ARBA" id="ARBA00022475"/>
    </source>
</evidence>
<dbReference type="PIRSF" id="PIRSF006060">
    <property type="entry name" value="AA_transporter"/>
    <property type="match status" value="1"/>
</dbReference>
<evidence type="ECO:0000256" key="8">
    <source>
        <dbReference type="ARBA" id="ARBA00045636"/>
    </source>
</evidence>
<evidence type="ECO:0000256" key="5">
    <source>
        <dbReference type="ARBA" id="ARBA00022692"/>
    </source>
</evidence>
<comment type="function">
    <text evidence="8">Major component of the acid-resistance (AR) system allowing enteric pathogens to survive the acidic environment in the stomach. Exchanges extracellular arginine for its intracellular decarboxylation product agmatine (Agm) thereby expelling intracellular protons. Probably undergoes several conformational states in order to translocate the substrate across the membrane; keeps the substrate accessible to only 1 side of the membrane at a time by opening and closing 3 membrane-internal gates.</text>
</comment>
<feature type="transmembrane region" description="Helical" evidence="9">
    <location>
        <begin position="408"/>
        <end position="426"/>
    </location>
</feature>
<accession>A0A1G9TKK9</accession>
<evidence type="ECO:0000256" key="7">
    <source>
        <dbReference type="ARBA" id="ARBA00023136"/>
    </source>
</evidence>
<dbReference type="PANTHER" id="PTHR42770:SF18">
    <property type="entry name" value="ARGININE_AGMATINE ANTIPORTER"/>
    <property type="match status" value="1"/>
</dbReference>
<comment type="subcellular location">
    <subcellularLocation>
        <location evidence="1">Cell membrane</location>
        <topology evidence="1">Multi-pass membrane protein</topology>
    </subcellularLocation>
</comment>
<dbReference type="EMBL" id="FNHG01000012">
    <property type="protein sequence ID" value="SDM48088.1"/>
    <property type="molecule type" value="Genomic_DNA"/>
</dbReference>
<gene>
    <name evidence="10" type="ORF">SAMN04488568_11234</name>
</gene>
<keyword evidence="4" id="KW-1003">Cell membrane</keyword>
<dbReference type="RefSeq" id="WP_091770414.1">
    <property type="nucleotide sequence ID" value="NZ_FNHG01000012.1"/>
</dbReference>
<proteinExistence type="inferred from homology"/>
<dbReference type="Pfam" id="PF13520">
    <property type="entry name" value="AA_permease_2"/>
    <property type="match status" value="1"/>
</dbReference>
<dbReference type="AlphaFoldDB" id="A0A1G9TKK9"/>
<keyword evidence="6 9" id="KW-1133">Transmembrane helix</keyword>
<feature type="transmembrane region" description="Helical" evidence="9">
    <location>
        <begin position="192"/>
        <end position="211"/>
    </location>
</feature>
<dbReference type="PANTHER" id="PTHR42770">
    <property type="entry name" value="AMINO ACID TRANSPORTER-RELATED"/>
    <property type="match status" value="1"/>
</dbReference>
<dbReference type="InterPro" id="IPR002293">
    <property type="entry name" value="AA/rel_permease1"/>
</dbReference>
<feature type="transmembrane region" description="Helical" evidence="9">
    <location>
        <begin position="128"/>
        <end position="149"/>
    </location>
</feature>
<dbReference type="Gene3D" id="1.20.1740.10">
    <property type="entry name" value="Amino acid/polyamine transporter I"/>
    <property type="match status" value="1"/>
</dbReference>
<protein>
    <recommendedName>
        <fullName evidence="3">Arginine/agmatine antiporter</fullName>
    </recommendedName>
</protein>
<feature type="transmembrane region" description="Helical" evidence="9">
    <location>
        <begin position="161"/>
        <end position="180"/>
    </location>
</feature>
<feature type="transmembrane region" description="Helical" evidence="9">
    <location>
        <begin position="47"/>
        <end position="69"/>
    </location>
</feature>
<keyword evidence="7 9" id="KW-0472">Membrane</keyword>
<dbReference type="OrthoDB" id="3185104at2"/>
<feature type="transmembrane region" description="Helical" evidence="9">
    <location>
        <begin position="232"/>
        <end position="256"/>
    </location>
</feature>
<feature type="transmembrane region" description="Helical" evidence="9">
    <location>
        <begin position="14"/>
        <end position="35"/>
    </location>
</feature>
<comment type="similarity">
    <text evidence="2">Belongs to the amino acid-polyamine-organocation (APC) superfamily. Basic amino acid/polyamine antiporter (APA) (TC 2.A.3.2) family.</text>
</comment>
<dbReference type="Proteomes" id="UP000199759">
    <property type="component" value="Unassembled WGS sequence"/>
</dbReference>